<protein>
    <submittedName>
        <fullName evidence="1">Uncharacterized protein</fullName>
    </submittedName>
</protein>
<evidence type="ECO:0000313" key="2">
    <source>
        <dbReference type="Proteomes" id="UP000011885"/>
    </source>
</evidence>
<dbReference type="Proteomes" id="UP000011885">
    <property type="component" value="Unassembled WGS sequence"/>
</dbReference>
<dbReference type="EMBL" id="ANOH01000443">
    <property type="protein sequence ID" value="EMI52205.1"/>
    <property type="molecule type" value="Genomic_DNA"/>
</dbReference>
<organism evidence="1 2">
    <name type="scientific">Rhodopirellula sallentina SM41</name>
    <dbReference type="NCBI Taxonomy" id="1263870"/>
    <lineage>
        <taxon>Bacteria</taxon>
        <taxon>Pseudomonadati</taxon>
        <taxon>Planctomycetota</taxon>
        <taxon>Planctomycetia</taxon>
        <taxon>Pirellulales</taxon>
        <taxon>Pirellulaceae</taxon>
        <taxon>Rhodopirellula</taxon>
    </lineage>
</organism>
<dbReference type="OrthoDB" id="229728at2"/>
<comment type="caution">
    <text evidence="1">The sequence shown here is derived from an EMBL/GenBank/DDBJ whole genome shotgun (WGS) entry which is preliminary data.</text>
</comment>
<evidence type="ECO:0000313" key="1">
    <source>
        <dbReference type="EMBL" id="EMI52205.1"/>
    </source>
</evidence>
<proteinExistence type="predicted"/>
<sequence>MNRVRRLVLIVVCGFTFLTYDGAIGKAQYDSYERPPIDYLNAEVHDPVARLAERIKSGETKLEFDPSFGYLQSVLKELDIPTSSQALVFSKTSLQLTRISPRRPRALYFNDDVYVGFCQRGDVLEFASTDSRQGATFYTLEQNDEDEPEFVRDRGGCLSCHASSRTQNVPGYLVRSVFADAAGRPKLGSGTFTTDQTSDFHDRWGGWYVTGQHGSMRHMGNAICADDEASFDRESGANEMDLSDRFNTDAYLTPHSDIVALMVLEHQTQMHNAIASANYETRQALHQSYQMNGLLERPEGFISDSAKRRIAASTERVLRHLLMCEEFVLTDSVSGSTSFAEDFEARGPVDGHGRSLRELNLQTRLFEYPCSYLIYSDAFAGLPDEVRSPILSQLIEILVAEEVPDEYAHLSKPTRTAILSILRDTLPEVQQMILASNNAN</sequence>
<name>M5TST2_9BACT</name>
<accession>M5TST2</accession>
<dbReference type="RefSeq" id="WP_008688135.1">
    <property type="nucleotide sequence ID" value="NZ_ANOH01000443.1"/>
</dbReference>
<dbReference type="PATRIC" id="fig|1263870.3.peg.6696"/>
<keyword evidence="2" id="KW-1185">Reference proteome</keyword>
<gene>
    <name evidence="1" type="ORF">RSSM_06319</name>
</gene>
<reference evidence="1 2" key="1">
    <citation type="journal article" date="2013" name="Mar. Genomics">
        <title>Expression of sulfatases in Rhodopirellula baltica and the diversity of sulfatases in the genus Rhodopirellula.</title>
        <authorList>
            <person name="Wegner C.E."/>
            <person name="Richter-Heitmann T."/>
            <person name="Klindworth A."/>
            <person name="Klockow C."/>
            <person name="Richter M."/>
            <person name="Achstetter T."/>
            <person name="Glockner F.O."/>
            <person name="Harder J."/>
        </authorList>
    </citation>
    <scope>NUCLEOTIDE SEQUENCE [LARGE SCALE GENOMIC DNA]</scope>
    <source>
        <strain evidence="1 2">SM41</strain>
    </source>
</reference>
<dbReference type="AlphaFoldDB" id="M5TST2"/>